<comment type="subcellular location">
    <subcellularLocation>
        <location evidence="2">Mitochondrion outer membrane</location>
        <topology evidence="2">Single-pass membrane protein</topology>
    </subcellularLocation>
    <subcellularLocation>
        <location evidence="1">Peroxisome membrane</location>
        <topology evidence="1">Single-pass membrane protein</topology>
    </subcellularLocation>
</comment>
<comment type="caution">
    <text evidence="11">The sequence shown here is derived from an EMBL/GenBank/DDBJ whole genome shotgun (WGS) entry which is preliminary data.</text>
</comment>
<evidence type="ECO:0000313" key="12">
    <source>
        <dbReference type="Proteomes" id="UP000288805"/>
    </source>
</evidence>
<dbReference type="SUPFAM" id="SSF48452">
    <property type="entry name" value="TPR-like"/>
    <property type="match status" value="1"/>
</dbReference>
<dbReference type="InterPro" id="IPR028061">
    <property type="entry name" value="Fis1_TPR_C"/>
</dbReference>
<dbReference type="InterPro" id="IPR028058">
    <property type="entry name" value="Fis1_TPR_N"/>
</dbReference>
<proteinExistence type="inferred from homology"/>
<dbReference type="GO" id="GO:0005778">
    <property type="term" value="C:peroxisomal membrane"/>
    <property type="evidence" value="ECO:0007669"/>
    <property type="project" value="UniProtKB-SubCell"/>
</dbReference>
<dbReference type="FunFam" id="1.25.40.10:FF:000167">
    <property type="entry name" value="Mitochondrial fission 1 protein"/>
    <property type="match status" value="1"/>
</dbReference>
<sequence>MILEPKMEAKIGKLLDSVGNFFTGADQIPWCDGDIVAVSAFPTLNSIWVSDFVLSLFFFLGIEFHSSLVGGGSFGSWEIDEVHDVSAGEYGFYGEVEELDIESYFPILSRTPGQATDGVISSLKMHLEKTQLIVNAERMEAGYRQFWGCSIEWLPSSSEMGCEREVAEAGKGSSDELKNDCIMRLSWALVHSRRPEDVQRGIAMLEASLAGTNSPLQKREKMYLLAVGYYRSGDYSRSRQLVERCLEIAPDWRQAQTLKKTIEDRIKKDGVIGIGIAATVVGVVVGGIAAAFARKN</sequence>
<keyword evidence="7 10" id="KW-1133">Transmembrane helix</keyword>
<keyword evidence="6" id="KW-1000">Mitochondrion outer membrane</keyword>
<name>A0A438KFK3_VITVI</name>
<evidence type="ECO:0000256" key="8">
    <source>
        <dbReference type="ARBA" id="ARBA00023128"/>
    </source>
</evidence>
<evidence type="ECO:0000256" key="6">
    <source>
        <dbReference type="ARBA" id="ARBA00022787"/>
    </source>
</evidence>
<evidence type="ECO:0000256" key="9">
    <source>
        <dbReference type="ARBA" id="ARBA00023136"/>
    </source>
</evidence>
<dbReference type="InterPro" id="IPR011990">
    <property type="entry name" value="TPR-like_helical_dom_sf"/>
</dbReference>
<evidence type="ECO:0000256" key="3">
    <source>
        <dbReference type="ARBA" id="ARBA00008937"/>
    </source>
</evidence>
<comment type="similarity">
    <text evidence="3">Belongs to the FIS1 family.</text>
</comment>
<evidence type="ECO:0000256" key="10">
    <source>
        <dbReference type="SAM" id="Phobius"/>
    </source>
</evidence>
<dbReference type="InterPro" id="IPR033745">
    <property type="entry name" value="Fis1_cytosol"/>
</dbReference>
<evidence type="ECO:0000256" key="1">
    <source>
        <dbReference type="ARBA" id="ARBA00004549"/>
    </source>
</evidence>
<dbReference type="EMBL" id="QGNW01000007">
    <property type="protein sequence ID" value="RVX19977.1"/>
    <property type="molecule type" value="Genomic_DNA"/>
</dbReference>
<organism evidence="11 12">
    <name type="scientific">Vitis vinifera</name>
    <name type="common">Grape</name>
    <dbReference type="NCBI Taxonomy" id="29760"/>
    <lineage>
        <taxon>Eukaryota</taxon>
        <taxon>Viridiplantae</taxon>
        <taxon>Streptophyta</taxon>
        <taxon>Embryophyta</taxon>
        <taxon>Tracheophyta</taxon>
        <taxon>Spermatophyta</taxon>
        <taxon>Magnoliopsida</taxon>
        <taxon>eudicotyledons</taxon>
        <taxon>Gunneridae</taxon>
        <taxon>Pentapetalae</taxon>
        <taxon>rosids</taxon>
        <taxon>Vitales</taxon>
        <taxon>Vitaceae</taxon>
        <taxon>Viteae</taxon>
        <taxon>Vitis</taxon>
    </lineage>
</organism>
<accession>A0A438KFK3</accession>
<evidence type="ECO:0000256" key="2">
    <source>
        <dbReference type="ARBA" id="ARBA00004572"/>
    </source>
</evidence>
<dbReference type="PANTHER" id="PTHR13247:SF13">
    <property type="entry name" value="MITOCHONDRIAL FISSION 1 PROTEIN B"/>
    <property type="match status" value="1"/>
</dbReference>
<gene>
    <name evidence="11" type="primary">FIS1A_4</name>
    <name evidence="11" type="ORF">CK203_004538</name>
</gene>
<keyword evidence="8" id="KW-0496">Mitochondrion</keyword>
<evidence type="ECO:0000256" key="5">
    <source>
        <dbReference type="ARBA" id="ARBA00022692"/>
    </source>
</evidence>
<keyword evidence="4" id="KW-0962">Peroxisome biogenesis</keyword>
<keyword evidence="5 10" id="KW-0812">Transmembrane</keyword>
<reference evidence="11 12" key="1">
    <citation type="journal article" date="2018" name="PLoS Genet.">
        <title>Population sequencing reveals clonal diversity and ancestral inbreeding in the grapevine cultivar Chardonnay.</title>
        <authorList>
            <person name="Roach M.J."/>
            <person name="Johnson D.L."/>
            <person name="Bohlmann J."/>
            <person name="van Vuuren H.J."/>
            <person name="Jones S.J."/>
            <person name="Pretorius I.S."/>
            <person name="Schmidt S.A."/>
            <person name="Borneman A.R."/>
        </authorList>
    </citation>
    <scope>NUCLEOTIDE SEQUENCE [LARGE SCALE GENOMIC DNA]</scope>
    <source>
        <strain evidence="12">cv. Chardonnay</strain>
        <tissue evidence="11">Leaf</tissue>
    </source>
</reference>
<dbReference type="InterPro" id="IPR016543">
    <property type="entry name" value="Fis1"/>
</dbReference>
<dbReference type="CDD" id="cd12212">
    <property type="entry name" value="Fis1"/>
    <property type="match status" value="1"/>
</dbReference>
<evidence type="ECO:0000313" key="11">
    <source>
        <dbReference type="EMBL" id="RVX19977.1"/>
    </source>
</evidence>
<keyword evidence="9 10" id="KW-0472">Membrane</keyword>
<dbReference type="Pfam" id="PF14852">
    <property type="entry name" value="Fis1_TPR_N"/>
    <property type="match status" value="1"/>
</dbReference>
<evidence type="ECO:0000256" key="4">
    <source>
        <dbReference type="ARBA" id="ARBA00022593"/>
    </source>
</evidence>
<dbReference type="GO" id="GO:0016559">
    <property type="term" value="P:peroxisome fission"/>
    <property type="evidence" value="ECO:0007669"/>
    <property type="project" value="UniProtKB-ARBA"/>
</dbReference>
<dbReference type="Proteomes" id="UP000288805">
    <property type="component" value="Unassembled WGS sequence"/>
</dbReference>
<evidence type="ECO:0000256" key="7">
    <source>
        <dbReference type="ARBA" id="ARBA00022989"/>
    </source>
</evidence>
<dbReference type="PANTHER" id="PTHR13247">
    <property type="entry name" value="TETRATRICOPEPTIDE REPEAT PROTEIN 11 TPR REPEAT PROTEIN 11"/>
    <property type="match status" value="1"/>
</dbReference>
<feature type="transmembrane region" description="Helical" evidence="10">
    <location>
        <begin position="270"/>
        <end position="293"/>
    </location>
</feature>
<dbReference type="Pfam" id="PF14853">
    <property type="entry name" value="Fis1_TPR_C"/>
    <property type="match status" value="1"/>
</dbReference>
<dbReference type="GO" id="GO:0005741">
    <property type="term" value="C:mitochondrial outer membrane"/>
    <property type="evidence" value="ECO:0007669"/>
    <property type="project" value="UniProtKB-SubCell"/>
</dbReference>
<dbReference type="Gene3D" id="1.25.40.10">
    <property type="entry name" value="Tetratricopeptide repeat domain"/>
    <property type="match status" value="1"/>
</dbReference>
<dbReference type="GO" id="GO:0000266">
    <property type="term" value="P:mitochondrial fission"/>
    <property type="evidence" value="ECO:0007669"/>
    <property type="project" value="InterPro"/>
</dbReference>
<dbReference type="AlphaFoldDB" id="A0A438KFK3"/>
<protein>
    <submittedName>
        <fullName evidence="11">Mitochondrial fission 1 protein A</fullName>
    </submittedName>
</protein>